<feature type="domain" description="F-box" evidence="1">
    <location>
        <begin position="3"/>
        <end position="37"/>
    </location>
</feature>
<sequence>METDRISSLPCEIMDNILKYLPLCEAVRTSILSREWRYKWETTPCVLFGSTCKVNIQRQYDWVSIIDRILLLHKGSITKFSLTIADLRMCRGIDNWLYFLSNCHVEELTLCFDFPDSHPVISQFLFTLDRLTRLFLVYGELKPPPTFRGFERLIRLDLFNVCISAGEFKSFISKCPLLEYIKLESFGPRAIANIEIDAPNLKFFSYRGRLHSICFKNTLLLEEMAVTSHRNKNLHEMPRNLAISEPYYSNVVTILGQLPSITKLTVNRDFLQFLAGGGSGGGVPKKLPNDLNHMHHLCFWIMNLSTIAEVSCALCLIRSSPKLQSLKITALGLRNPENLETAAQFIKAQQECEITLSCLENIKIRNFSGLEPEMEFVKLLLSAATALRKLEIITKNNNVSGKARTEVFEELVSSRRASKQAEIIIRDFDQI</sequence>
<dbReference type="EMBL" id="JACGWJ010000010">
    <property type="protein sequence ID" value="KAL0392149.1"/>
    <property type="molecule type" value="Genomic_DNA"/>
</dbReference>
<dbReference type="SUPFAM" id="SSF81383">
    <property type="entry name" value="F-box domain"/>
    <property type="match status" value="1"/>
</dbReference>
<reference evidence="2" key="2">
    <citation type="journal article" date="2024" name="Plant">
        <title>Genomic evolution and insights into agronomic trait innovations of Sesamum species.</title>
        <authorList>
            <person name="Miao H."/>
            <person name="Wang L."/>
            <person name="Qu L."/>
            <person name="Liu H."/>
            <person name="Sun Y."/>
            <person name="Le M."/>
            <person name="Wang Q."/>
            <person name="Wei S."/>
            <person name="Zheng Y."/>
            <person name="Lin W."/>
            <person name="Duan Y."/>
            <person name="Cao H."/>
            <person name="Xiong S."/>
            <person name="Wang X."/>
            <person name="Wei L."/>
            <person name="Li C."/>
            <person name="Ma Q."/>
            <person name="Ju M."/>
            <person name="Zhao R."/>
            <person name="Li G."/>
            <person name="Mu C."/>
            <person name="Tian Q."/>
            <person name="Mei H."/>
            <person name="Zhang T."/>
            <person name="Gao T."/>
            <person name="Zhang H."/>
        </authorList>
    </citation>
    <scope>NUCLEOTIDE SEQUENCE</scope>
    <source>
        <strain evidence="2">G02</strain>
    </source>
</reference>
<proteinExistence type="predicted"/>
<dbReference type="SMART" id="SM00579">
    <property type="entry name" value="FBD"/>
    <property type="match status" value="1"/>
</dbReference>
<accession>A0AAW2SJ75</accession>
<dbReference type="PANTHER" id="PTHR31639:SF312">
    <property type="entry name" value="CYCLIN-LIKE F-BOX"/>
    <property type="match status" value="1"/>
</dbReference>
<reference evidence="2" key="1">
    <citation type="submission" date="2020-06" db="EMBL/GenBank/DDBJ databases">
        <authorList>
            <person name="Li T."/>
            <person name="Hu X."/>
            <person name="Zhang T."/>
            <person name="Song X."/>
            <person name="Zhang H."/>
            <person name="Dai N."/>
            <person name="Sheng W."/>
            <person name="Hou X."/>
            <person name="Wei L."/>
        </authorList>
    </citation>
    <scope>NUCLEOTIDE SEQUENCE</scope>
    <source>
        <strain evidence="2">G02</strain>
        <tissue evidence="2">Leaf</tissue>
    </source>
</reference>
<name>A0AAW2SJ75_SESRA</name>
<dbReference type="InterPro" id="IPR006566">
    <property type="entry name" value="FBD"/>
</dbReference>
<dbReference type="Gene3D" id="3.80.10.10">
    <property type="entry name" value="Ribonuclease Inhibitor"/>
    <property type="match status" value="1"/>
</dbReference>
<dbReference type="SUPFAM" id="SSF52047">
    <property type="entry name" value="RNI-like"/>
    <property type="match status" value="1"/>
</dbReference>
<dbReference type="InterPro" id="IPR055411">
    <property type="entry name" value="LRR_FXL15/At3g58940/PEG3-like"/>
</dbReference>
<gene>
    <name evidence="2" type="ORF">Sradi_2437700</name>
</gene>
<dbReference type="PANTHER" id="PTHR31639">
    <property type="entry name" value="F-BOX PROTEIN-LIKE"/>
    <property type="match status" value="1"/>
</dbReference>
<dbReference type="Pfam" id="PF08387">
    <property type="entry name" value="FBD"/>
    <property type="match status" value="1"/>
</dbReference>
<organism evidence="2">
    <name type="scientific">Sesamum radiatum</name>
    <name type="common">Black benniseed</name>
    <dbReference type="NCBI Taxonomy" id="300843"/>
    <lineage>
        <taxon>Eukaryota</taxon>
        <taxon>Viridiplantae</taxon>
        <taxon>Streptophyta</taxon>
        <taxon>Embryophyta</taxon>
        <taxon>Tracheophyta</taxon>
        <taxon>Spermatophyta</taxon>
        <taxon>Magnoliopsida</taxon>
        <taxon>eudicotyledons</taxon>
        <taxon>Gunneridae</taxon>
        <taxon>Pentapetalae</taxon>
        <taxon>asterids</taxon>
        <taxon>lamiids</taxon>
        <taxon>Lamiales</taxon>
        <taxon>Pedaliaceae</taxon>
        <taxon>Sesamum</taxon>
    </lineage>
</organism>
<protein>
    <submittedName>
        <fullName evidence="2">F-box/FBD/LRR-repeat protein</fullName>
    </submittedName>
</protein>
<dbReference type="Pfam" id="PF24758">
    <property type="entry name" value="LRR_At5g56370"/>
    <property type="match status" value="1"/>
</dbReference>
<evidence type="ECO:0000259" key="1">
    <source>
        <dbReference type="PROSITE" id="PS50181"/>
    </source>
</evidence>
<dbReference type="AlphaFoldDB" id="A0AAW2SJ75"/>
<dbReference type="Pfam" id="PF00646">
    <property type="entry name" value="F-box"/>
    <property type="match status" value="1"/>
</dbReference>
<dbReference type="InterPro" id="IPR032675">
    <property type="entry name" value="LRR_dom_sf"/>
</dbReference>
<dbReference type="PROSITE" id="PS50181">
    <property type="entry name" value="FBOX"/>
    <property type="match status" value="1"/>
</dbReference>
<comment type="caution">
    <text evidence="2">The sequence shown here is derived from an EMBL/GenBank/DDBJ whole genome shotgun (WGS) entry which is preliminary data.</text>
</comment>
<dbReference type="InterPro" id="IPR001810">
    <property type="entry name" value="F-box_dom"/>
</dbReference>
<dbReference type="InterPro" id="IPR036047">
    <property type="entry name" value="F-box-like_dom_sf"/>
</dbReference>
<evidence type="ECO:0000313" key="2">
    <source>
        <dbReference type="EMBL" id="KAL0392149.1"/>
    </source>
</evidence>